<dbReference type="GO" id="GO:0008270">
    <property type="term" value="F:zinc ion binding"/>
    <property type="evidence" value="ECO:0007669"/>
    <property type="project" value="InterPro"/>
</dbReference>
<gene>
    <name evidence="7 10" type="primary">gltX</name>
    <name evidence="10" type="ORF">COW82_00200</name>
</gene>
<keyword evidence="3 7" id="KW-0547">Nucleotide-binding</keyword>
<proteinExistence type="inferred from homology"/>
<dbReference type="PANTHER" id="PTHR43311">
    <property type="entry name" value="GLUTAMATE--TRNA LIGASE"/>
    <property type="match status" value="1"/>
</dbReference>
<evidence type="ECO:0000256" key="7">
    <source>
        <dbReference type="HAMAP-Rule" id="MF_00022"/>
    </source>
</evidence>
<comment type="subunit">
    <text evidence="7">Monomer.</text>
</comment>
<keyword evidence="4 7" id="KW-0067">ATP-binding</keyword>
<evidence type="ECO:0000256" key="6">
    <source>
        <dbReference type="ARBA" id="ARBA00023146"/>
    </source>
</evidence>
<comment type="catalytic activity">
    <reaction evidence="7">
        <text>tRNA(Glu) + L-glutamate + ATP = L-glutamyl-tRNA(Glu) + AMP + diphosphate</text>
        <dbReference type="Rhea" id="RHEA:23540"/>
        <dbReference type="Rhea" id="RHEA-COMP:9663"/>
        <dbReference type="Rhea" id="RHEA-COMP:9680"/>
        <dbReference type="ChEBI" id="CHEBI:29985"/>
        <dbReference type="ChEBI" id="CHEBI:30616"/>
        <dbReference type="ChEBI" id="CHEBI:33019"/>
        <dbReference type="ChEBI" id="CHEBI:78442"/>
        <dbReference type="ChEBI" id="CHEBI:78520"/>
        <dbReference type="ChEBI" id="CHEBI:456215"/>
        <dbReference type="EC" id="6.1.1.17"/>
    </reaction>
</comment>
<evidence type="ECO:0000313" key="11">
    <source>
        <dbReference type="Proteomes" id="UP000231276"/>
    </source>
</evidence>
<keyword evidence="7" id="KW-0963">Cytoplasm</keyword>
<sequence length="442" mass="50832">MSKVRTRFAPSPTGFLHIGGARTAFFSFLYAKKLGGEMILRIEDTDKERSEKKYEEDILSGLDWLQIGYSEIFRQSERADRHSSLLKKLIDENKAYLSKGERGERKEVIRLRNNGGEVVFNDLIRGEIKTDVRDLGDFVVAKSLEEPVFHFANVADDGDMKISHIIRGEDHISNTPRQILISEALGFARPQYAHIPLILAPDKSKLSKRHGAVSVIQYKKMGYLPEAMINYLAFLGWNPGDDREILSLKELIEEFSLEKIHKGGAVFNVEKLNWVNKQYINRLSENEYLKIAEDYVPEKYKNNAPDYSPSLKKLLLFYKTSIVKFEGLKELFDSGELRWFFGLNEKDITSEKIVWKNDENKATKRHLKEIVFRLKNLEDFSSENVKAEIQPLADERGRASVLHPMRFSLSGRDRSPDPFSMAGLLGKEETIKRLNRAIKLLS</sequence>
<comment type="caution">
    <text evidence="7">Lacks conserved residue(s) required for the propagation of feature annotation.</text>
</comment>
<accession>A0A2H0DX86</accession>
<dbReference type="InterPro" id="IPR001412">
    <property type="entry name" value="aa-tRNA-synth_I_CS"/>
</dbReference>
<feature type="short sequence motif" description="'HIGH' region" evidence="7">
    <location>
        <begin position="10"/>
        <end position="20"/>
    </location>
</feature>
<dbReference type="InterPro" id="IPR045462">
    <property type="entry name" value="aa-tRNA-synth_I_cd-bd"/>
</dbReference>
<evidence type="ECO:0000256" key="2">
    <source>
        <dbReference type="ARBA" id="ARBA00022598"/>
    </source>
</evidence>
<feature type="binding site" evidence="7">
    <location>
        <position position="208"/>
    </location>
    <ligand>
        <name>ATP</name>
        <dbReference type="ChEBI" id="CHEBI:30616"/>
    </ligand>
</feature>
<dbReference type="InterPro" id="IPR014729">
    <property type="entry name" value="Rossmann-like_a/b/a_fold"/>
</dbReference>
<feature type="domain" description="Aminoacyl-tRNA synthetase class I anticodon-binding" evidence="9">
    <location>
        <begin position="310"/>
        <end position="438"/>
    </location>
</feature>
<dbReference type="InterPro" id="IPR049940">
    <property type="entry name" value="GluQ/Sye"/>
</dbReference>
<keyword evidence="2 7" id="KW-0436">Ligase</keyword>
<keyword evidence="6 7" id="KW-0030">Aminoacyl-tRNA synthetase</keyword>
<evidence type="ECO:0000256" key="3">
    <source>
        <dbReference type="ARBA" id="ARBA00022741"/>
    </source>
</evidence>
<dbReference type="SUPFAM" id="SSF48163">
    <property type="entry name" value="An anticodon-binding domain of class I aminoacyl-tRNA synthetases"/>
    <property type="match status" value="1"/>
</dbReference>
<evidence type="ECO:0000259" key="8">
    <source>
        <dbReference type="Pfam" id="PF00749"/>
    </source>
</evidence>
<dbReference type="PROSITE" id="PS00178">
    <property type="entry name" value="AA_TRNA_LIGASE_I"/>
    <property type="match status" value="1"/>
</dbReference>
<dbReference type="Pfam" id="PF19269">
    <property type="entry name" value="Anticodon_2"/>
    <property type="match status" value="1"/>
</dbReference>
<dbReference type="GO" id="GO:0005524">
    <property type="term" value="F:ATP binding"/>
    <property type="evidence" value="ECO:0007669"/>
    <property type="project" value="UniProtKB-UniRule"/>
</dbReference>
<dbReference type="InterPro" id="IPR020751">
    <property type="entry name" value="aa-tRNA-synth_I_codon-bd_sub2"/>
</dbReference>
<dbReference type="Pfam" id="PF00749">
    <property type="entry name" value="tRNA-synt_1c"/>
    <property type="match status" value="2"/>
</dbReference>
<dbReference type="Proteomes" id="UP000231276">
    <property type="component" value="Unassembled WGS sequence"/>
</dbReference>
<dbReference type="InterPro" id="IPR008925">
    <property type="entry name" value="aa_tRNA-synth_I_cd-bd_sf"/>
</dbReference>
<dbReference type="PRINTS" id="PR00987">
    <property type="entry name" value="TRNASYNTHGLU"/>
</dbReference>
<keyword evidence="5 7" id="KW-0648">Protein biosynthesis</keyword>
<comment type="similarity">
    <text evidence="1 7">Belongs to the class-I aminoacyl-tRNA synthetase family. Glutamate--tRNA ligase type 1 subfamily.</text>
</comment>
<name>A0A2H0DX86_9BACT</name>
<comment type="subcellular location">
    <subcellularLocation>
        <location evidence="7">Cytoplasm</location>
    </subcellularLocation>
</comment>
<dbReference type="GO" id="GO:0000049">
    <property type="term" value="F:tRNA binding"/>
    <property type="evidence" value="ECO:0007669"/>
    <property type="project" value="InterPro"/>
</dbReference>
<dbReference type="GO" id="GO:0006424">
    <property type="term" value="P:glutamyl-tRNA aminoacylation"/>
    <property type="evidence" value="ECO:0007669"/>
    <property type="project" value="UniProtKB-UniRule"/>
</dbReference>
<dbReference type="InterPro" id="IPR020058">
    <property type="entry name" value="Glu/Gln-tRNA-synth_Ib_cat-dom"/>
</dbReference>
<evidence type="ECO:0000256" key="5">
    <source>
        <dbReference type="ARBA" id="ARBA00022917"/>
    </source>
</evidence>
<comment type="function">
    <text evidence="7">Catalyzes the attachment of glutamate to tRNA(Glu) in a two-step reaction: glutamate is first activated by ATP to form Glu-AMP and then transferred to the acceptor end of tRNA(Glu).</text>
</comment>
<organism evidence="10 11">
    <name type="scientific">Candidatus Campbellbacteria bacterium CG22_combo_CG10-13_8_21_14_all_43_18</name>
    <dbReference type="NCBI Taxonomy" id="1974530"/>
    <lineage>
        <taxon>Bacteria</taxon>
        <taxon>Candidatus Campbelliibacteriota</taxon>
    </lineage>
</organism>
<dbReference type="InterPro" id="IPR033910">
    <property type="entry name" value="GluRS_core"/>
</dbReference>
<evidence type="ECO:0000259" key="9">
    <source>
        <dbReference type="Pfam" id="PF19269"/>
    </source>
</evidence>
<evidence type="ECO:0000256" key="4">
    <source>
        <dbReference type="ARBA" id="ARBA00022840"/>
    </source>
</evidence>
<dbReference type="CDD" id="cd00808">
    <property type="entry name" value="GluRS_core"/>
    <property type="match status" value="1"/>
</dbReference>
<dbReference type="NCBIfam" id="TIGR00464">
    <property type="entry name" value="gltX_bact"/>
    <property type="match status" value="1"/>
</dbReference>
<protein>
    <recommendedName>
        <fullName evidence="7">Glutamate--tRNA ligase</fullName>
        <ecNumber evidence="7">6.1.1.17</ecNumber>
    </recommendedName>
    <alternativeName>
        <fullName evidence="7">Glutamyl-tRNA synthetase</fullName>
        <shortName evidence="7">GluRS</shortName>
    </alternativeName>
</protein>
<dbReference type="InterPro" id="IPR004527">
    <property type="entry name" value="Glu-tRNA-ligase_bac/mito"/>
</dbReference>
<feature type="short sequence motif" description="'KMSKS' region" evidence="7">
    <location>
        <begin position="205"/>
        <end position="209"/>
    </location>
</feature>
<dbReference type="PANTHER" id="PTHR43311:SF2">
    <property type="entry name" value="GLUTAMATE--TRNA LIGASE, MITOCHONDRIAL-RELATED"/>
    <property type="match status" value="1"/>
</dbReference>
<dbReference type="AlphaFoldDB" id="A0A2H0DX86"/>
<dbReference type="GO" id="GO:0005829">
    <property type="term" value="C:cytosol"/>
    <property type="evidence" value="ECO:0007669"/>
    <property type="project" value="TreeGrafter"/>
</dbReference>
<comment type="caution">
    <text evidence="10">The sequence shown here is derived from an EMBL/GenBank/DDBJ whole genome shotgun (WGS) entry which is preliminary data.</text>
</comment>
<dbReference type="InterPro" id="IPR000924">
    <property type="entry name" value="Glu/Gln-tRNA-synth"/>
</dbReference>
<dbReference type="Gene3D" id="3.40.50.620">
    <property type="entry name" value="HUPs"/>
    <property type="match status" value="2"/>
</dbReference>
<dbReference type="GO" id="GO:0004818">
    <property type="term" value="F:glutamate-tRNA ligase activity"/>
    <property type="evidence" value="ECO:0007669"/>
    <property type="project" value="UniProtKB-UniRule"/>
</dbReference>
<dbReference type="EC" id="6.1.1.17" evidence="7"/>
<evidence type="ECO:0000256" key="1">
    <source>
        <dbReference type="ARBA" id="ARBA00007894"/>
    </source>
</evidence>
<dbReference type="Gene3D" id="1.10.10.350">
    <property type="match status" value="1"/>
</dbReference>
<evidence type="ECO:0000313" key="10">
    <source>
        <dbReference type="EMBL" id="PIP86795.1"/>
    </source>
</evidence>
<dbReference type="EMBL" id="PCTS01000003">
    <property type="protein sequence ID" value="PIP86795.1"/>
    <property type="molecule type" value="Genomic_DNA"/>
</dbReference>
<reference evidence="10 11" key="1">
    <citation type="submission" date="2017-09" db="EMBL/GenBank/DDBJ databases">
        <title>Depth-based differentiation of microbial function through sediment-hosted aquifers and enrichment of novel symbionts in the deep terrestrial subsurface.</title>
        <authorList>
            <person name="Probst A.J."/>
            <person name="Ladd B."/>
            <person name="Jarett J.K."/>
            <person name="Geller-Mcgrath D.E."/>
            <person name="Sieber C.M."/>
            <person name="Emerson J.B."/>
            <person name="Anantharaman K."/>
            <person name="Thomas B.C."/>
            <person name="Malmstrom R."/>
            <person name="Stieglmeier M."/>
            <person name="Klingl A."/>
            <person name="Woyke T."/>
            <person name="Ryan C.M."/>
            <person name="Banfield J.F."/>
        </authorList>
    </citation>
    <scope>NUCLEOTIDE SEQUENCE [LARGE SCALE GENOMIC DNA]</scope>
    <source>
        <strain evidence="10">CG22_combo_CG10-13_8_21_14_all_43_18</strain>
    </source>
</reference>
<feature type="domain" description="Glutamyl/glutaminyl-tRNA synthetase class Ib catalytic" evidence="8">
    <location>
        <begin position="99"/>
        <end position="274"/>
    </location>
</feature>
<dbReference type="SUPFAM" id="SSF52374">
    <property type="entry name" value="Nucleotidylyl transferase"/>
    <property type="match status" value="1"/>
</dbReference>
<feature type="domain" description="Glutamyl/glutaminyl-tRNA synthetase class Ib catalytic" evidence="8">
    <location>
        <begin position="3"/>
        <end position="97"/>
    </location>
</feature>
<dbReference type="HAMAP" id="MF_00022">
    <property type="entry name" value="Glu_tRNA_synth_type1"/>
    <property type="match status" value="1"/>
</dbReference>